<feature type="domain" description="DUF4062" evidence="1">
    <location>
        <begin position="2"/>
        <end position="65"/>
    </location>
</feature>
<name>A0ABM7FT58_9SPHN</name>
<dbReference type="Pfam" id="PF13271">
    <property type="entry name" value="DUF4062"/>
    <property type="match status" value="1"/>
</dbReference>
<dbReference type="Proteomes" id="UP001059971">
    <property type="component" value="Chromosome 1"/>
</dbReference>
<reference evidence="2" key="1">
    <citation type="submission" date="2018-07" db="EMBL/GenBank/DDBJ databases">
        <title>Complete genome sequence of Sphingomonas bisphenolicum strain AO1, a bisphenol A degradative bacterium isolated from Japanese farm field.</title>
        <authorList>
            <person name="Murakami M."/>
            <person name="Koh M."/>
            <person name="Koba S."/>
            <person name="Matsumura Y."/>
        </authorList>
    </citation>
    <scope>NUCLEOTIDE SEQUENCE</scope>
    <source>
        <strain evidence="2">AO1</strain>
    </source>
</reference>
<evidence type="ECO:0000313" key="2">
    <source>
        <dbReference type="EMBL" id="BBF68249.1"/>
    </source>
</evidence>
<accession>A0ABM7FT58</accession>
<gene>
    <name evidence="2" type="ORF">SBA_ch1_04490</name>
</gene>
<evidence type="ECO:0000259" key="1">
    <source>
        <dbReference type="Pfam" id="PF13271"/>
    </source>
</evidence>
<dbReference type="EMBL" id="AP018817">
    <property type="protein sequence ID" value="BBF68249.1"/>
    <property type="molecule type" value="Genomic_DNA"/>
</dbReference>
<organism evidence="2 3">
    <name type="scientific">Sphingomonas bisphenolicum</name>
    <dbReference type="NCBI Taxonomy" id="296544"/>
    <lineage>
        <taxon>Bacteria</taxon>
        <taxon>Pseudomonadati</taxon>
        <taxon>Pseudomonadota</taxon>
        <taxon>Alphaproteobacteria</taxon>
        <taxon>Sphingomonadales</taxon>
        <taxon>Sphingomonadaceae</taxon>
        <taxon>Sphingomonas</taxon>
    </lineage>
</organism>
<sequence>MIQALWELDCIPTGMEAFVASNESQWEVIRKVIDECDYYVLIIGGRYGSVTDDGVSYTEKEYRYAKKIGLPVLAFVHGNPETIPAGKTEKVEANRLKLEAFRTAVMAEHPIRSWSSASELGGLVSRSLVREIKVNPRPGWIRNDGSSPISVSDPKLR</sequence>
<proteinExistence type="predicted"/>
<keyword evidence="3" id="KW-1185">Reference proteome</keyword>
<dbReference type="InterPro" id="IPR025139">
    <property type="entry name" value="DUF4062"/>
</dbReference>
<evidence type="ECO:0000313" key="3">
    <source>
        <dbReference type="Proteomes" id="UP001059971"/>
    </source>
</evidence>
<protein>
    <recommendedName>
        <fullName evidence="1">DUF4062 domain-containing protein</fullName>
    </recommendedName>
</protein>